<dbReference type="EMBL" id="BGPR01079779">
    <property type="protein sequence ID" value="GBL75950.1"/>
    <property type="molecule type" value="Genomic_DNA"/>
</dbReference>
<evidence type="ECO:0000313" key="2">
    <source>
        <dbReference type="Proteomes" id="UP000499080"/>
    </source>
</evidence>
<sequence>MVCISLQSLLDLCGIRIAYLMWTSRDVTKRRLKKIIFDELVDAVSSDVQVLPLPEKTKARILKHVRPAGSHLLSLLSLWHFTQPANSQKCLTGEMLFECIILNADGLINQRKTAEKILSSRMLDNVFAFRLACINFLEKEVLKLWILVKEYFLNKLILEGEQANSFIERSPLLRSIDLYEQYYCFDMREYTYPKEYSSPSQFPSTTEREEVLFWISYCLSKEN</sequence>
<evidence type="ECO:0000313" key="1">
    <source>
        <dbReference type="EMBL" id="GBL75950.1"/>
    </source>
</evidence>
<accession>A0A4Y2A8D5</accession>
<protein>
    <submittedName>
        <fullName evidence="1">Uncharacterized protein</fullName>
    </submittedName>
</protein>
<dbReference type="AlphaFoldDB" id="A0A4Y2A8D5"/>
<keyword evidence="2" id="KW-1185">Reference proteome</keyword>
<reference evidence="1 2" key="1">
    <citation type="journal article" date="2019" name="Sci. Rep.">
        <title>Orb-weaving spider Araneus ventricosus genome elucidates the spidroin gene catalogue.</title>
        <authorList>
            <person name="Kono N."/>
            <person name="Nakamura H."/>
            <person name="Ohtoshi R."/>
            <person name="Moran D.A.P."/>
            <person name="Shinohara A."/>
            <person name="Yoshida Y."/>
            <person name="Fujiwara M."/>
            <person name="Mori M."/>
            <person name="Tomita M."/>
            <person name="Arakawa K."/>
        </authorList>
    </citation>
    <scope>NUCLEOTIDE SEQUENCE [LARGE SCALE GENOMIC DNA]</scope>
</reference>
<comment type="caution">
    <text evidence="1">The sequence shown here is derived from an EMBL/GenBank/DDBJ whole genome shotgun (WGS) entry which is preliminary data.</text>
</comment>
<gene>
    <name evidence="1" type="ORF">AVEN_161274_1</name>
</gene>
<organism evidence="1 2">
    <name type="scientific">Araneus ventricosus</name>
    <name type="common">Orbweaver spider</name>
    <name type="synonym">Epeira ventricosa</name>
    <dbReference type="NCBI Taxonomy" id="182803"/>
    <lineage>
        <taxon>Eukaryota</taxon>
        <taxon>Metazoa</taxon>
        <taxon>Ecdysozoa</taxon>
        <taxon>Arthropoda</taxon>
        <taxon>Chelicerata</taxon>
        <taxon>Arachnida</taxon>
        <taxon>Araneae</taxon>
        <taxon>Araneomorphae</taxon>
        <taxon>Entelegynae</taxon>
        <taxon>Araneoidea</taxon>
        <taxon>Araneidae</taxon>
        <taxon>Araneus</taxon>
    </lineage>
</organism>
<proteinExistence type="predicted"/>
<dbReference type="Proteomes" id="UP000499080">
    <property type="component" value="Unassembled WGS sequence"/>
</dbReference>
<name>A0A4Y2A8D5_ARAVE</name>